<keyword evidence="1" id="KW-0175">Coiled coil</keyword>
<sequence length="108" mass="12427">MLQANEIQQRFQHIQQTIGEAEQACRSSQDTPNEIRDCIDKLSRESKQAQNVMRSNDQQRIVECVDNLESMGDDAKRISRSLPRMPANVESAVTRVHDELSDLKHKLH</sequence>
<evidence type="ECO:0000313" key="2">
    <source>
        <dbReference type="EMBL" id="QJD98909.1"/>
    </source>
</evidence>
<reference evidence="2 3" key="1">
    <citation type="submission" date="2020-04" db="EMBL/GenBank/DDBJ databases">
        <title>Genome sequencing of novel species.</title>
        <authorList>
            <person name="Heo J."/>
            <person name="Kim S.-J."/>
            <person name="Kim J.-S."/>
            <person name="Hong S.-B."/>
            <person name="Kwon S.-W."/>
        </authorList>
    </citation>
    <scope>NUCLEOTIDE SEQUENCE [LARGE SCALE GENOMIC DNA]</scope>
    <source>
        <strain evidence="2 3">GN2-R2</strain>
    </source>
</reference>
<dbReference type="KEGG" id="mfy:HH212_01715"/>
<protein>
    <submittedName>
        <fullName evidence="2">Uncharacterized protein</fullName>
    </submittedName>
</protein>
<gene>
    <name evidence="2" type="ORF">HH212_01715</name>
</gene>
<keyword evidence="3" id="KW-1185">Reference proteome</keyword>
<dbReference type="AlphaFoldDB" id="A0A7Z2VU06"/>
<proteinExistence type="predicted"/>
<evidence type="ECO:0000256" key="1">
    <source>
        <dbReference type="SAM" id="Coils"/>
    </source>
</evidence>
<feature type="coiled-coil region" evidence="1">
    <location>
        <begin position="4"/>
        <end position="59"/>
    </location>
</feature>
<organism evidence="2 3">
    <name type="scientific">Massilia forsythiae</name>
    <dbReference type="NCBI Taxonomy" id="2728020"/>
    <lineage>
        <taxon>Bacteria</taxon>
        <taxon>Pseudomonadati</taxon>
        <taxon>Pseudomonadota</taxon>
        <taxon>Betaproteobacteria</taxon>
        <taxon>Burkholderiales</taxon>
        <taxon>Oxalobacteraceae</taxon>
        <taxon>Telluria group</taxon>
        <taxon>Massilia</taxon>
    </lineage>
</organism>
<accession>A0A7Z2VU06</accession>
<dbReference type="EMBL" id="CP051685">
    <property type="protein sequence ID" value="QJD98909.1"/>
    <property type="molecule type" value="Genomic_DNA"/>
</dbReference>
<evidence type="ECO:0000313" key="3">
    <source>
        <dbReference type="Proteomes" id="UP000502415"/>
    </source>
</evidence>
<dbReference type="Proteomes" id="UP000502415">
    <property type="component" value="Chromosome"/>
</dbReference>
<dbReference type="RefSeq" id="WP_169433806.1">
    <property type="nucleotide sequence ID" value="NZ_CP051685.1"/>
</dbReference>
<name>A0A7Z2VU06_9BURK</name>